<accession>A0ABV2JN61</accession>
<dbReference type="PANTHER" id="PTHR11717">
    <property type="entry name" value="LOW MOLECULAR WEIGHT PROTEIN TYROSINE PHOSPHATASE"/>
    <property type="match status" value="1"/>
</dbReference>
<evidence type="ECO:0000313" key="7">
    <source>
        <dbReference type="EMBL" id="MET3645368.1"/>
    </source>
</evidence>
<proteinExistence type="inferred from homology"/>
<comment type="catalytic activity">
    <reaction evidence="5">
        <text>O-phospho-L-tyrosyl-[protein] + H2O = L-tyrosyl-[protein] + phosphate</text>
        <dbReference type="Rhea" id="RHEA:10684"/>
        <dbReference type="Rhea" id="RHEA-COMP:10136"/>
        <dbReference type="Rhea" id="RHEA-COMP:20101"/>
        <dbReference type="ChEBI" id="CHEBI:15377"/>
        <dbReference type="ChEBI" id="CHEBI:43474"/>
        <dbReference type="ChEBI" id="CHEBI:46858"/>
        <dbReference type="ChEBI" id="CHEBI:61978"/>
        <dbReference type="EC" id="3.1.3.48"/>
    </reaction>
</comment>
<keyword evidence="3 7" id="KW-0378">Hydrolase</keyword>
<dbReference type="PANTHER" id="PTHR11717:SF7">
    <property type="entry name" value="LOW MOLECULAR WEIGHT PHOSPHOTYROSINE PROTEIN PHOSPHATASE"/>
    <property type="match status" value="1"/>
</dbReference>
<comment type="caution">
    <text evidence="7">The sequence shown here is derived from an EMBL/GenBank/DDBJ whole genome shotgun (WGS) entry which is preliminary data.</text>
</comment>
<dbReference type="GO" id="GO:0004725">
    <property type="term" value="F:protein tyrosine phosphatase activity"/>
    <property type="evidence" value="ECO:0007669"/>
    <property type="project" value="UniProtKB-EC"/>
</dbReference>
<dbReference type="SMART" id="SM00226">
    <property type="entry name" value="LMWPc"/>
    <property type="match status" value="1"/>
</dbReference>
<dbReference type="InterPro" id="IPR017867">
    <property type="entry name" value="Tyr_phospatase_low_mol_wt"/>
</dbReference>
<evidence type="ECO:0000256" key="3">
    <source>
        <dbReference type="ARBA" id="ARBA00022801"/>
    </source>
</evidence>
<evidence type="ECO:0000256" key="5">
    <source>
        <dbReference type="ARBA" id="ARBA00051722"/>
    </source>
</evidence>
<sequence>MNKIVFVCLGNICRSPMAEFVMKNLTTDVKIESRTTSLWEHGNPIHRGTQGILKQYQIPYEPTKSSQQLTRADAEKFDLIIGMNRNNIRDLKKMVPAHLHYKIHPFAVESIPDPYYTRDFEETYQRILAGCKEWLQKLKQMDSM</sequence>
<evidence type="ECO:0000256" key="1">
    <source>
        <dbReference type="ARBA" id="ARBA00011063"/>
    </source>
</evidence>
<evidence type="ECO:0000256" key="2">
    <source>
        <dbReference type="ARBA" id="ARBA00013064"/>
    </source>
</evidence>
<keyword evidence="4" id="KW-0904">Protein phosphatase</keyword>
<dbReference type="EMBL" id="JBEPMK010000011">
    <property type="protein sequence ID" value="MET3645368.1"/>
    <property type="molecule type" value="Genomic_DNA"/>
</dbReference>
<dbReference type="Gene3D" id="3.40.50.2300">
    <property type="match status" value="1"/>
</dbReference>
<reference evidence="7 8" key="1">
    <citation type="submission" date="2024-06" db="EMBL/GenBank/DDBJ databases">
        <title>Genomic Encyclopedia of Type Strains, Phase IV (KMG-IV): sequencing the most valuable type-strain genomes for metagenomic binning, comparative biology and taxonomic classification.</title>
        <authorList>
            <person name="Goeker M."/>
        </authorList>
    </citation>
    <scope>NUCLEOTIDE SEQUENCE [LARGE SCALE GENOMIC DNA]</scope>
    <source>
        <strain evidence="7 8">DSM 15349</strain>
    </source>
</reference>
<name>A0ABV2JN61_9STRE</name>
<dbReference type="InterPro" id="IPR050438">
    <property type="entry name" value="LMW_PTPase"/>
</dbReference>
<dbReference type="RefSeq" id="WP_253363354.1">
    <property type="nucleotide sequence ID" value="NZ_JALJXU010000002.1"/>
</dbReference>
<evidence type="ECO:0000313" key="8">
    <source>
        <dbReference type="Proteomes" id="UP001549055"/>
    </source>
</evidence>
<evidence type="ECO:0000259" key="6">
    <source>
        <dbReference type="SMART" id="SM00226"/>
    </source>
</evidence>
<dbReference type="PRINTS" id="PR00719">
    <property type="entry name" value="LMWPTPASE"/>
</dbReference>
<comment type="similarity">
    <text evidence="1">Belongs to the low molecular weight phosphotyrosine protein phosphatase family.</text>
</comment>
<dbReference type="EC" id="3.1.3.48" evidence="2"/>
<keyword evidence="8" id="KW-1185">Reference proteome</keyword>
<dbReference type="CDD" id="cd16343">
    <property type="entry name" value="LMWPTP"/>
    <property type="match status" value="1"/>
</dbReference>
<organism evidence="7 8">
    <name type="scientific">Streptococcus gallinaceus</name>
    <dbReference type="NCBI Taxonomy" id="165758"/>
    <lineage>
        <taxon>Bacteria</taxon>
        <taxon>Bacillati</taxon>
        <taxon>Bacillota</taxon>
        <taxon>Bacilli</taxon>
        <taxon>Lactobacillales</taxon>
        <taxon>Streptococcaceae</taxon>
        <taxon>Streptococcus</taxon>
    </lineage>
</organism>
<dbReference type="SUPFAM" id="SSF52788">
    <property type="entry name" value="Phosphotyrosine protein phosphatases I"/>
    <property type="match status" value="1"/>
</dbReference>
<protein>
    <recommendedName>
        <fullName evidence="2">protein-tyrosine-phosphatase</fullName>
        <ecNumber evidence="2">3.1.3.48</ecNumber>
    </recommendedName>
</protein>
<dbReference type="InterPro" id="IPR036196">
    <property type="entry name" value="Ptyr_pPase_sf"/>
</dbReference>
<evidence type="ECO:0000256" key="4">
    <source>
        <dbReference type="ARBA" id="ARBA00022912"/>
    </source>
</evidence>
<dbReference type="Proteomes" id="UP001549055">
    <property type="component" value="Unassembled WGS sequence"/>
</dbReference>
<gene>
    <name evidence="7" type="ORF">ABID27_002033</name>
</gene>
<dbReference type="InterPro" id="IPR023485">
    <property type="entry name" value="Ptyr_pPase"/>
</dbReference>
<feature type="domain" description="Phosphotyrosine protein phosphatase I" evidence="6">
    <location>
        <begin position="2"/>
        <end position="137"/>
    </location>
</feature>
<dbReference type="Pfam" id="PF01451">
    <property type="entry name" value="LMWPc"/>
    <property type="match status" value="1"/>
</dbReference>